<dbReference type="SMART" id="SM00102">
    <property type="entry name" value="ADF"/>
    <property type="match status" value="1"/>
</dbReference>
<dbReference type="GO" id="GO:0045773">
    <property type="term" value="P:positive regulation of axon extension"/>
    <property type="evidence" value="ECO:0007669"/>
    <property type="project" value="TreeGrafter"/>
</dbReference>
<feature type="region of interest" description="Disordered" evidence="1">
    <location>
        <begin position="342"/>
        <end position="456"/>
    </location>
</feature>
<feature type="compositionally biased region" description="Low complexity" evidence="1">
    <location>
        <begin position="427"/>
        <end position="445"/>
    </location>
</feature>
<evidence type="ECO:0000313" key="3">
    <source>
        <dbReference type="Proteomes" id="UP000695026"/>
    </source>
</evidence>
<dbReference type="PROSITE" id="PS51263">
    <property type="entry name" value="ADF_H"/>
    <property type="match status" value="1"/>
</dbReference>
<feature type="compositionally biased region" description="Basic and acidic residues" evidence="1">
    <location>
        <begin position="245"/>
        <end position="271"/>
    </location>
</feature>
<dbReference type="GO" id="GO:0061003">
    <property type="term" value="P:positive regulation of dendritic spine morphogenesis"/>
    <property type="evidence" value="ECO:0007669"/>
    <property type="project" value="TreeGrafter"/>
</dbReference>
<feature type="domain" description="ADF-H" evidence="2">
    <location>
        <begin position="19"/>
        <end position="150"/>
    </location>
</feature>
<keyword evidence="3" id="KW-1185">Reference proteome</keyword>
<dbReference type="Proteomes" id="UP000695026">
    <property type="component" value="Unplaced"/>
</dbReference>
<dbReference type="OMA" id="PRIAMIC"/>
<dbReference type="PANTHER" id="PTHR10829:SF9">
    <property type="entry name" value="ADF-H DOMAIN-CONTAINING PROTEIN"/>
    <property type="match status" value="1"/>
</dbReference>
<dbReference type="AlphaFoldDB" id="A0A9F5J185"/>
<evidence type="ECO:0000259" key="2">
    <source>
        <dbReference type="PROSITE" id="PS51263"/>
    </source>
</evidence>
<dbReference type="GO" id="GO:0030425">
    <property type="term" value="C:dendrite"/>
    <property type="evidence" value="ECO:0007669"/>
    <property type="project" value="TreeGrafter"/>
</dbReference>
<evidence type="ECO:0000313" key="4">
    <source>
        <dbReference type="RefSeq" id="XP_025032295.1"/>
    </source>
</evidence>
<dbReference type="PANTHER" id="PTHR10829">
    <property type="entry name" value="CORTACTIN AND DREBRIN"/>
    <property type="match status" value="1"/>
</dbReference>
<dbReference type="GO" id="GO:0030027">
    <property type="term" value="C:lamellipodium"/>
    <property type="evidence" value="ECO:0007669"/>
    <property type="project" value="TreeGrafter"/>
</dbReference>
<dbReference type="GO" id="GO:0048812">
    <property type="term" value="P:neuron projection morphogenesis"/>
    <property type="evidence" value="ECO:0007669"/>
    <property type="project" value="TreeGrafter"/>
</dbReference>
<dbReference type="InterPro" id="IPR029006">
    <property type="entry name" value="ADF-H/Gelsolin-like_dom_sf"/>
</dbReference>
<accession>A0A9F5J185</accession>
<dbReference type="InterPro" id="IPR002108">
    <property type="entry name" value="ADF-H"/>
</dbReference>
<dbReference type="GO" id="GO:0030833">
    <property type="term" value="P:regulation of actin filament polymerization"/>
    <property type="evidence" value="ECO:0007669"/>
    <property type="project" value="TreeGrafter"/>
</dbReference>
<dbReference type="OrthoDB" id="5971719at2759"/>
<dbReference type="GO" id="GO:0051015">
    <property type="term" value="F:actin filament binding"/>
    <property type="evidence" value="ECO:0007669"/>
    <property type="project" value="TreeGrafter"/>
</dbReference>
<dbReference type="Pfam" id="PF00241">
    <property type="entry name" value="Cofilin_ADF"/>
    <property type="match status" value="1"/>
</dbReference>
<feature type="region of interest" description="Disordered" evidence="1">
    <location>
        <begin position="479"/>
        <end position="571"/>
    </location>
</feature>
<sequence>MVQLNSTRKFWVPEAGPAGSPAAKEGRCLVPWASSLKTPARLTFPLALFAYEKSNELKLLDSGGGGPDELAKRFQSGRIMYGLCRLSESAAGTPRIVLIHWVGEKVSDSQQEACAGHLPAIRAFFKEAHLVLKASRAEEVTREGLTRRLSLAAPSGAVFSKKGMGSDPQELVGTNYQKTNPLLEILHTKRSSFWAQAEREEEQRREEERRRAQEERRHWECLRMEEERREAAERERRVQEKEKLIQEQRKQQAQRDAEEHRWEEARRKEQAKAISGMSLQRQPSEKARQEVAMPGLQQPHPPRGFFQKRDRLGSASRDPGPGMPRRPFLRYQRSLTESAYIFRRPDPDLSGSFQASVPHLAPPIGLKPSTPTPVPERRLPGTGSLPEPALPPTSSPPVPAPCETEAAPPCSTPCLAPPALTRALNGAEAESASPPQSPQLAPSPENESESPWGQGSRCSVVLGPCCPLAAPYEEALPLSHAPEGQVSPSPAPGASGGAMDWEELPSPRANSPPSTRPGETVPAKGGSMGVAPGQAGSILPSVRNGTEEERWRRGQGARPSPTARLPDGRLA</sequence>
<evidence type="ECO:0000256" key="1">
    <source>
        <dbReference type="SAM" id="MobiDB-lite"/>
    </source>
</evidence>
<dbReference type="Gene3D" id="3.40.20.10">
    <property type="entry name" value="Severin"/>
    <property type="match status" value="1"/>
</dbReference>
<dbReference type="GO" id="GO:0014069">
    <property type="term" value="C:postsynaptic density"/>
    <property type="evidence" value="ECO:0007669"/>
    <property type="project" value="TreeGrafter"/>
</dbReference>
<organism evidence="3 4">
    <name type="scientific">Python bivittatus</name>
    <name type="common">Burmese python</name>
    <name type="synonym">Python molurus bivittatus</name>
    <dbReference type="NCBI Taxonomy" id="176946"/>
    <lineage>
        <taxon>Eukaryota</taxon>
        <taxon>Metazoa</taxon>
        <taxon>Chordata</taxon>
        <taxon>Craniata</taxon>
        <taxon>Vertebrata</taxon>
        <taxon>Euteleostomi</taxon>
        <taxon>Lepidosauria</taxon>
        <taxon>Squamata</taxon>
        <taxon>Bifurcata</taxon>
        <taxon>Unidentata</taxon>
        <taxon>Episquamata</taxon>
        <taxon>Toxicofera</taxon>
        <taxon>Serpentes</taxon>
        <taxon>Henophidia</taxon>
        <taxon>Pythonidae</taxon>
        <taxon>Python</taxon>
    </lineage>
</organism>
<feature type="region of interest" description="Disordered" evidence="1">
    <location>
        <begin position="245"/>
        <end position="330"/>
    </location>
</feature>
<name>A0A9F5J185_PYTBI</name>
<dbReference type="GeneID" id="103052579"/>
<dbReference type="GO" id="GO:0005884">
    <property type="term" value="C:actin filament"/>
    <property type="evidence" value="ECO:0007669"/>
    <property type="project" value="TreeGrafter"/>
</dbReference>
<proteinExistence type="predicted"/>
<dbReference type="GO" id="GO:0030427">
    <property type="term" value="C:site of polarized growth"/>
    <property type="evidence" value="ECO:0007669"/>
    <property type="project" value="TreeGrafter"/>
</dbReference>
<dbReference type="GO" id="GO:0098974">
    <property type="term" value="P:postsynaptic actin cytoskeleton organization"/>
    <property type="evidence" value="ECO:0007669"/>
    <property type="project" value="TreeGrafter"/>
</dbReference>
<dbReference type="GO" id="GO:0030864">
    <property type="term" value="C:cortical actin cytoskeleton"/>
    <property type="evidence" value="ECO:0007669"/>
    <property type="project" value="TreeGrafter"/>
</dbReference>
<reference evidence="4" key="1">
    <citation type="submission" date="2025-08" db="UniProtKB">
        <authorList>
            <consortium name="RefSeq"/>
        </authorList>
    </citation>
    <scope>IDENTIFICATION</scope>
    <source>
        <tissue evidence="4">Liver</tissue>
    </source>
</reference>
<dbReference type="RefSeq" id="XP_025032295.1">
    <property type="nucleotide sequence ID" value="XM_025176527.1"/>
</dbReference>
<protein>
    <submittedName>
        <fullName evidence="4">Drebrin-like protein isoform X1</fullName>
    </submittedName>
</protein>
<gene>
    <name evidence="4" type="primary">LOC103052579</name>
</gene>
<feature type="compositionally biased region" description="Pro residues" evidence="1">
    <location>
        <begin position="388"/>
        <end position="400"/>
    </location>
</feature>
<dbReference type="SUPFAM" id="SSF55753">
    <property type="entry name" value="Actin depolymerizing proteins"/>
    <property type="match status" value="1"/>
</dbReference>
<dbReference type="GO" id="GO:0045211">
    <property type="term" value="C:postsynaptic membrane"/>
    <property type="evidence" value="ECO:0007669"/>
    <property type="project" value="TreeGrafter"/>
</dbReference>